<feature type="domain" description="Glucose-methanol-choline oxidoreductase N-terminal" evidence="10">
    <location>
        <begin position="304"/>
        <end position="318"/>
    </location>
</feature>
<evidence type="ECO:0000313" key="11">
    <source>
        <dbReference type="EMBL" id="KAF2143637.1"/>
    </source>
</evidence>
<dbReference type="GeneID" id="54302284"/>
<keyword evidence="12" id="KW-1185">Reference proteome</keyword>
<name>A0A6A6BLA5_9PEZI</name>
<dbReference type="PIRSF" id="PIRSF000137">
    <property type="entry name" value="Alcohol_oxidase"/>
    <property type="match status" value="1"/>
</dbReference>
<dbReference type="PANTHER" id="PTHR11552:SF201">
    <property type="entry name" value="GLUCOSE-METHANOL-CHOLINE OXIDOREDUCTASE N-TERMINAL DOMAIN-CONTAINING PROTEIN"/>
    <property type="match status" value="1"/>
</dbReference>
<accession>A0A6A6BLA5</accession>
<evidence type="ECO:0000256" key="3">
    <source>
        <dbReference type="ARBA" id="ARBA00022630"/>
    </source>
</evidence>
<evidence type="ECO:0000256" key="5">
    <source>
        <dbReference type="ARBA" id="ARBA00023002"/>
    </source>
</evidence>
<feature type="domain" description="Glucose-methanol-choline oxidoreductase N-terminal" evidence="9">
    <location>
        <begin position="120"/>
        <end position="143"/>
    </location>
</feature>
<dbReference type="PROSITE" id="PS00624">
    <property type="entry name" value="GMC_OXRED_2"/>
    <property type="match status" value="1"/>
</dbReference>
<dbReference type="InterPro" id="IPR000172">
    <property type="entry name" value="GMC_OxRdtase_N"/>
</dbReference>
<feature type="active site" description="Proton acceptor" evidence="6">
    <location>
        <position position="578"/>
    </location>
</feature>
<evidence type="ECO:0000256" key="6">
    <source>
        <dbReference type="PIRSR" id="PIRSR000137-1"/>
    </source>
</evidence>
<dbReference type="EMBL" id="ML995481">
    <property type="protein sequence ID" value="KAF2143637.1"/>
    <property type="molecule type" value="Genomic_DNA"/>
</dbReference>
<dbReference type="Gene3D" id="4.10.450.10">
    <property type="entry name" value="Glucose Oxidase, domain 2"/>
    <property type="match status" value="1"/>
</dbReference>
<dbReference type="RefSeq" id="XP_033399349.1">
    <property type="nucleotide sequence ID" value="XM_033544788.1"/>
</dbReference>
<dbReference type="Proteomes" id="UP000799438">
    <property type="component" value="Unassembled WGS sequence"/>
</dbReference>
<dbReference type="PANTHER" id="PTHR11552">
    <property type="entry name" value="GLUCOSE-METHANOL-CHOLINE GMC OXIDOREDUCTASE"/>
    <property type="match status" value="1"/>
</dbReference>
<dbReference type="Pfam" id="PF05199">
    <property type="entry name" value="GMC_oxred_C"/>
    <property type="match status" value="1"/>
</dbReference>
<evidence type="ECO:0000259" key="9">
    <source>
        <dbReference type="PROSITE" id="PS00623"/>
    </source>
</evidence>
<feature type="active site" description="Proton donor" evidence="6">
    <location>
        <position position="535"/>
    </location>
</feature>
<comment type="similarity">
    <text evidence="2 8">Belongs to the GMC oxidoreductase family.</text>
</comment>
<evidence type="ECO:0000256" key="1">
    <source>
        <dbReference type="ARBA" id="ARBA00001974"/>
    </source>
</evidence>
<dbReference type="SUPFAM" id="SSF54373">
    <property type="entry name" value="FAD-linked reductases, C-terminal domain"/>
    <property type="match status" value="1"/>
</dbReference>
<dbReference type="Gene3D" id="3.50.50.60">
    <property type="entry name" value="FAD/NAD(P)-binding domain"/>
    <property type="match status" value="1"/>
</dbReference>
<feature type="binding site" evidence="7">
    <location>
        <position position="126"/>
    </location>
    <ligand>
        <name>FAD</name>
        <dbReference type="ChEBI" id="CHEBI:57692"/>
    </ligand>
</feature>
<organism evidence="11 12">
    <name type="scientific">Aplosporella prunicola CBS 121167</name>
    <dbReference type="NCBI Taxonomy" id="1176127"/>
    <lineage>
        <taxon>Eukaryota</taxon>
        <taxon>Fungi</taxon>
        <taxon>Dikarya</taxon>
        <taxon>Ascomycota</taxon>
        <taxon>Pezizomycotina</taxon>
        <taxon>Dothideomycetes</taxon>
        <taxon>Dothideomycetes incertae sedis</taxon>
        <taxon>Botryosphaeriales</taxon>
        <taxon>Aplosporellaceae</taxon>
        <taxon>Aplosporella</taxon>
    </lineage>
</organism>
<dbReference type="GO" id="GO:0016614">
    <property type="term" value="F:oxidoreductase activity, acting on CH-OH group of donors"/>
    <property type="evidence" value="ECO:0007669"/>
    <property type="project" value="InterPro"/>
</dbReference>
<evidence type="ECO:0000256" key="8">
    <source>
        <dbReference type="RuleBase" id="RU003968"/>
    </source>
</evidence>
<proteinExistence type="inferred from homology"/>
<dbReference type="PROSITE" id="PS00623">
    <property type="entry name" value="GMC_OXRED_1"/>
    <property type="match status" value="1"/>
</dbReference>
<dbReference type="InterPro" id="IPR036188">
    <property type="entry name" value="FAD/NAD-bd_sf"/>
</dbReference>
<dbReference type="GO" id="GO:0050660">
    <property type="term" value="F:flavin adenine dinucleotide binding"/>
    <property type="evidence" value="ECO:0007669"/>
    <property type="project" value="InterPro"/>
</dbReference>
<sequence length="600" mass="64992">MKSSSSHSPCVPKPSEIFSGFFFAFVSSLATASLLEQSASRNTYDYIIVGGGTTGLVIANRLSEKLDTVLVVEAGDSVYSNSNVTDTGAYGKALGTAIDWQYTTIPQEYGNNEVQTLHAAKAVGGTSTINGMSYTRAEAVQINSWEKAGNPGWTWDNLFPYYMRSEKYEIPDAKRINGGASYNPEYHGFTGPLKVGYPSQQAINGFASALNESYQAMGVPYSTDVNGGKMRGFNVYPKTVDAATDIREDAARAYYWPFSRPNLYLKANSTANRLLWAAHPNLQGNFVATAIEVTAVDGKHYAAGSLRTPPLLELSGIGNPSILQNYGITTKVPLPGVGENLIDQTNNGLTFSMIPGEKYTGESGYAAYPNVTDIFGSAASSLASSIFSDLPSYASRVAAQNNNASTASALLSLFKLQHSLIFDSQVPIAEIVHYPYDGSFGSQFWSTLPFARGNIHIASADLSVPANINPNYFMLEYDIQSQIGIARFMRKLFSMESLAKIAGSESWPGTRAVPANTDDATWTKWLKQNYSANYHVLSTAIMLPRAMGGVVSHRLKVYGTANVRVVDASIFPFQLCGHLMSTLYAVAERASDLINEDSEI</sequence>
<keyword evidence="5" id="KW-0560">Oxidoreductase</keyword>
<dbReference type="OrthoDB" id="269227at2759"/>
<keyword evidence="3 8" id="KW-0285">Flavoprotein</keyword>
<protein>
    <submittedName>
        <fullName evidence="11">GMC oxidoreductase</fullName>
    </submittedName>
</protein>
<dbReference type="Gene3D" id="3.30.560.10">
    <property type="entry name" value="Glucose Oxidase, domain 3"/>
    <property type="match status" value="1"/>
</dbReference>
<evidence type="ECO:0000313" key="12">
    <source>
        <dbReference type="Proteomes" id="UP000799438"/>
    </source>
</evidence>
<keyword evidence="4 7" id="KW-0274">FAD</keyword>
<evidence type="ECO:0000256" key="4">
    <source>
        <dbReference type="ARBA" id="ARBA00022827"/>
    </source>
</evidence>
<evidence type="ECO:0000259" key="10">
    <source>
        <dbReference type="PROSITE" id="PS00624"/>
    </source>
</evidence>
<dbReference type="Pfam" id="PF00732">
    <property type="entry name" value="GMC_oxred_N"/>
    <property type="match status" value="1"/>
</dbReference>
<comment type="cofactor">
    <cofactor evidence="1 7">
        <name>FAD</name>
        <dbReference type="ChEBI" id="CHEBI:57692"/>
    </cofactor>
</comment>
<dbReference type="InterPro" id="IPR007867">
    <property type="entry name" value="GMC_OxRtase_C"/>
</dbReference>
<evidence type="ECO:0000256" key="2">
    <source>
        <dbReference type="ARBA" id="ARBA00010790"/>
    </source>
</evidence>
<dbReference type="InterPro" id="IPR012132">
    <property type="entry name" value="GMC_OxRdtase"/>
</dbReference>
<gene>
    <name evidence="11" type="ORF">K452DRAFT_325593</name>
</gene>
<dbReference type="InterPro" id="IPR027424">
    <property type="entry name" value="Glucose_Oxidase_domain_2"/>
</dbReference>
<feature type="binding site" evidence="7">
    <location>
        <begin position="53"/>
        <end position="54"/>
    </location>
    <ligand>
        <name>FAD</name>
        <dbReference type="ChEBI" id="CHEBI:57692"/>
    </ligand>
</feature>
<dbReference type="SUPFAM" id="SSF51905">
    <property type="entry name" value="FAD/NAD(P)-binding domain"/>
    <property type="match status" value="1"/>
</dbReference>
<evidence type="ECO:0000256" key="7">
    <source>
        <dbReference type="PIRSR" id="PIRSR000137-2"/>
    </source>
</evidence>
<dbReference type="AlphaFoldDB" id="A0A6A6BLA5"/>
<reference evidence="11" key="1">
    <citation type="journal article" date="2020" name="Stud. Mycol.">
        <title>101 Dothideomycetes genomes: a test case for predicting lifestyles and emergence of pathogens.</title>
        <authorList>
            <person name="Haridas S."/>
            <person name="Albert R."/>
            <person name="Binder M."/>
            <person name="Bloem J."/>
            <person name="Labutti K."/>
            <person name="Salamov A."/>
            <person name="Andreopoulos B."/>
            <person name="Baker S."/>
            <person name="Barry K."/>
            <person name="Bills G."/>
            <person name="Bluhm B."/>
            <person name="Cannon C."/>
            <person name="Castanera R."/>
            <person name="Culley D."/>
            <person name="Daum C."/>
            <person name="Ezra D."/>
            <person name="Gonzalez J."/>
            <person name="Henrissat B."/>
            <person name="Kuo A."/>
            <person name="Liang C."/>
            <person name="Lipzen A."/>
            <person name="Lutzoni F."/>
            <person name="Magnuson J."/>
            <person name="Mondo S."/>
            <person name="Nolan M."/>
            <person name="Ohm R."/>
            <person name="Pangilinan J."/>
            <person name="Park H.-J."/>
            <person name="Ramirez L."/>
            <person name="Alfaro M."/>
            <person name="Sun H."/>
            <person name="Tritt A."/>
            <person name="Yoshinaga Y."/>
            <person name="Zwiers L.-H."/>
            <person name="Turgeon B."/>
            <person name="Goodwin S."/>
            <person name="Spatafora J."/>
            <person name="Crous P."/>
            <person name="Grigoriev I."/>
        </authorList>
    </citation>
    <scope>NUCLEOTIDE SEQUENCE</scope>
    <source>
        <strain evidence="11">CBS 121167</strain>
    </source>
</reference>